<dbReference type="EMBL" id="PUIB01000026">
    <property type="protein sequence ID" value="PQO27881.1"/>
    <property type="molecule type" value="Genomic_DNA"/>
</dbReference>
<evidence type="ECO:0000313" key="2">
    <source>
        <dbReference type="EMBL" id="PQO27881.1"/>
    </source>
</evidence>
<keyword evidence="1" id="KW-0812">Transmembrane</keyword>
<feature type="transmembrane region" description="Helical" evidence="1">
    <location>
        <begin position="353"/>
        <end position="372"/>
    </location>
</feature>
<dbReference type="RefSeq" id="WP_105359068.1">
    <property type="nucleotide sequence ID" value="NZ_PUIB01000026.1"/>
</dbReference>
<dbReference type="AlphaFoldDB" id="A0A2S8F6U4"/>
<evidence type="ECO:0000256" key="1">
    <source>
        <dbReference type="SAM" id="Phobius"/>
    </source>
</evidence>
<organism evidence="2 3">
    <name type="scientific">Blastopirellula marina</name>
    <dbReference type="NCBI Taxonomy" id="124"/>
    <lineage>
        <taxon>Bacteria</taxon>
        <taxon>Pseudomonadati</taxon>
        <taxon>Planctomycetota</taxon>
        <taxon>Planctomycetia</taxon>
        <taxon>Pirellulales</taxon>
        <taxon>Pirellulaceae</taxon>
        <taxon>Blastopirellula</taxon>
    </lineage>
</organism>
<keyword evidence="1" id="KW-1133">Transmembrane helix</keyword>
<accession>A0A2S8F6U4</accession>
<reference evidence="2 3" key="1">
    <citation type="submission" date="2018-02" db="EMBL/GenBank/DDBJ databases">
        <title>Comparative genomes isolates from brazilian mangrove.</title>
        <authorList>
            <person name="Araujo J.E."/>
            <person name="Taketani R.G."/>
            <person name="Silva M.C.P."/>
            <person name="Loureco M.V."/>
            <person name="Andreote F.D."/>
        </authorList>
    </citation>
    <scope>NUCLEOTIDE SEQUENCE [LARGE SCALE GENOMIC DNA]</scope>
    <source>
        <strain evidence="2 3">NAP PRIS-MGV</strain>
    </source>
</reference>
<evidence type="ECO:0000313" key="3">
    <source>
        <dbReference type="Proteomes" id="UP000239388"/>
    </source>
</evidence>
<proteinExistence type="predicted"/>
<dbReference type="Proteomes" id="UP000239388">
    <property type="component" value="Unassembled WGS sequence"/>
</dbReference>
<name>A0A2S8F6U4_9BACT</name>
<gene>
    <name evidence="2" type="ORF">C5Y98_26515</name>
</gene>
<comment type="caution">
    <text evidence="2">The sequence shown here is derived from an EMBL/GenBank/DDBJ whole genome shotgun (WGS) entry which is preliminary data.</text>
</comment>
<keyword evidence="1" id="KW-0472">Membrane</keyword>
<sequence length="378" mass="42716">MADTLQKHECNRRVSVAWAIPAWNKLRIGSFGVIVSLVIGCLPSLARAAEIPREIKLVESRAIDGRRKIHSGYIRIRCERPYDKDNPWDVYELYFTPGSVRENATFPYDKDEKPSGKEEYTRTTIQGELGTYRYSTKEFLDGKTYVLAVNEGPADPLSIWDTIPDPRVTGFGFGASLAGNHSKLDTHINGPNRENVVMIDELFDGIDCKKISWRDTKNQVDMEVWIAPSMDYSPIRMRSSFERDGSTYVNEEVSKCVLFEKNNSWFPERAISTRSIDGKVVAELSADIDVVCLNCEIPDDVFLPASIDVPVGTNVMFGYDTDRRAVWDGSNVADIDPLTAIQEGSNWLRSGKWWLVVVTCVFFAIVLFYVGVRALRKT</sequence>
<protein>
    <submittedName>
        <fullName evidence="2">Uncharacterized protein</fullName>
    </submittedName>
</protein>